<dbReference type="SUPFAM" id="SSF47005">
    <property type="entry name" value="Peripheral subunit-binding domain of 2-oxo acid dehydrogenase complex"/>
    <property type="match status" value="1"/>
</dbReference>
<accession>A0A9Q4FXD5</accession>
<evidence type="ECO:0000256" key="8">
    <source>
        <dbReference type="RuleBase" id="RU003423"/>
    </source>
</evidence>
<evidence type="ECO:0000259" key="11">
    <source>
        <dbReference type="PROSITE" id="PS51826"/>
    </source>
</evidence>
<feature type="compositionally biased region" description="Basic and acidic residues" evidence="9">
    <location>
        <begin position="187"/>
        <end position="197"/>
    </location>
</feature>
<evidence type="ECO:0000256" key="1">
    <source>
        <dbReference type="ARBA" id="ARBA00001938"/>
    </source>
</evidence>
<keyword evidence="4" id="KW-0677">Repeat</keyword>
<dbReference type="Gene3D" id="3.30.559.10">
    <property type="entry name" value="Chloramphenicol acetyltransferase-like domain"/>
    <property type="match status" value="1"/>
</dbReference>
<feature type="domain" description="Peripheral subunit-binding (PSBD)" evidence="11">
    <location>
        <begin position="114"/>
        <end position="151"/>
    </location>
</feature>
<dbReference type="RefSeq" id="WP_257821195.1">
    <property type="nucleotide sequence ID" value="NZ_JABXYM010000001.1"/>
</dbReference>
<dbReference type="InterPro" id="IPR011053">
    <property type="entry name" value="Single_hybrid_motif"/>
</dbReference>
<evidence type="ECO:0000256" key="6">
    <source>
        <dbReference type="ARBA" id="ARBA00023315"/>
    </source>
</evidence>
<feature type="compositionally biased region" description="Low complexity" evidence="9">
    <location>
        <begin position="83"/>
        <end position="94"/>
    </location>
</feature>
<dbReference type="AlphaFoldDB" id="A0A9Q4FXD5"/>
<dbReference type="InterPro" id="IPR050743">
    <property type="entry name" value="2-oxoacid_DH_E2_comp"/>
</dbReference>
<gene>
    <name evidence="12" type="ORF">HXA33_08760</name>
</gene>
<dbReference type="InterPro" id="IPR023213">
    <property type="entry name" value="CAT-like_dom_sf"/>
</dbReference>
<feature type="region of interest" description="Disordered" evidence="9">
    <location>
        <begin position="83"/>
        <end position="114"/>
    </location>
</feature>
<evidence type="ECO:0000256" key="7">
    <source>
        <dbReference type="ARBA" id="ARBA00048370"/>
    </source>
</evidence>
<dbReference type="GO" id="GO:0004742">
    <property type="term" value="F:dihydrolipoyllysine-residue acetyltransferase activity"/>
    <property type="evidence" value="ECO:0007669"/>
    <property type="project" value="UniProtKB-EC"/>
</dbReference>
<dbReference type="EMBL" id="JABXYM010000001">
    <property type="protein sequence ID" value="MCR6096645.1"/>
    <property type="molecule type" value="Genomic_DNA"/>
</dbReference>
<dbReference type="FunFam" id="3.30.559.10:FF:000007">
    <property type="entry name" value="Dihydrolipoamide acetyltransferase component of pyruvate dehydrogenase complex"/>
    <property type="match status" value="1"/>
</dbReference>
<dbReference type="Proteomes" id="UP001057753">
    <property type="component" value="Unassembled WGS sequence"/>
</dbReference>
<feature type="domain" description="Lipoyl-binding" evidence="10">
    <location>
        <begin position="2"/>
        <end position="77"/>
    </location>
</feature>
<dbReference type="FunFam" id="2.40.50.100:FF:000023">
    <property type="entry name" value="Dihydrolipoamide acetyltransferase component of pyruvate dehydrogenase complex"/>
    <property type="match status" value="1"/>
</dbReference>
<evidence type="ECO:0000256" key="3">
    <source>
        <dbReference type="ARBA" id="ARBA00022679"/>
    </source>
</evidence>
<evidence type="ECO:0000256" key="2">
    <source>
        <dbReference type="ARBA" id="ARBA00007317"/>
    </source>
</evidence>
<dbReference type="Gene3D" id="4.10.320.10">
    <property type="entry name" value="E3-binding domain"/>
    <property type="match status" value="1"/>
</dbReference>
<evidence type="ECO:0000256" key="5">
    <source>
        <dbReference type="ARBA" id="ARBA00022823"/>
    </source>
</evidence>
<dbReference type="PROSITE" id="PS00189">
    <property type="entry name" value="LIPOYL"/>
    <property type="match status" value="1"/>
</dbReference>
<comment type="similarity">
    <text evidence="2 8">Belongs to the 2-oxoacid dehydrogenase family.</text>
</comment>
<evidence type="ECO:0000256" key="9">
    <source>
        <dbReference type="SAM" id="MobiDB-lite"/>
    </source>
</evidence>
<name>A0A9Q4FXD5_SALAG</name>
<dbReference type="Pfam" id="PF00364">
    <property type="entry name" value="Biotin_lipoyl"/>
    <property type="match status" value="1"/>
</dbReference>
<dbReference type="Pfam" id="PF00198">
    <property type="entry name" value="2-oxoacid_dh"/>
    <property type="match status" value="1"/>
</dbReference>
<keyword evidence="13" id="KW-1185">Reference proteome</keyword>
<dbReference type="PROSITE" id="PS50968">
    <property type="entry name" value="BIOTINYL_LIPOYL"/>
    <property type="match status" value="1"/>
</dbReference>
<dbReference type="PANTHER" id="PTHR43178">
    <property type="entry name" value="DIHYDROLIPOAMIDE ACETYLTRANSFERASE COMPONENT OF PYRUVATE DEHYDROGENASE COMPLEX"/>
    <property type="match status" value="1"/>
</dbReference>
<dbReference type="SUPFAM" id="SSF51230">
    <property type="entry name" value="Single hybrid motif"/>
    <property type="match status" value="1"/>
</dbReference>
<evidence type="ECO:0000259" key="10">
    <source>
        <dbReference type="PROSITE" id="PS50968"/>
    </source>
</evidence>
<dbReference type="InterPro" id="IPR000089">
    <property type="entry name" value="Biotin_lipoyl"/>
</dbReference>
<keyword evidence="5 8" id="KW-0450">Lipoyl</keyword>
<dbReference type="CDD" id="cd06849">
    <property type="entry name" value="lipoyl_domain"/>
    <property type="match status" value="1"/>
</dbReference>
<comment type="caution">
    <text evidence="12">The sequence shown here is derived from an EMBL/GenBank/DDBJ whole genome shotgun (WGS) entry which is preliminary data.</text>
</comment>
<evidence type="ECO:0000313" key="12">
    <source>
        <dbReference type="EMBL" id="MCR6096645.1"/>
    </source>
</evidence>
<protein>
    <recommendedName>
        <fullName evidence="8">Dihydrolipoamide acetyltransferase component of pyruvate dehydrogenase complex</fullName>
        <ecNumber evidence="8">2.3.1.-</ecNumber>
    </recommendedName>
</protein>
<evidence type="ECO:0000313" key="13">
    <source>
        <dbReference type="Proteomes" id="UP001057753"/>
    </source>
</evidence>
<comment type="cofactor">
    <cofactor evidence="1 8">
        <name>(R)-lipoate</name>
        <dbReference type="ChEBI" id="CHEBI:83088"/>
    </cofactor>
</comment>
<dbReference type="InterPro" id="IPR036625">
    <property type="entry name" value="E3-bd_dom_sf"/>
</dbReference>
<dbReference type="PROSITE" id="PS51826">
    <property type="entry name" value="PSBD"/>
    <property type="match status" value="1"/>
</dbReference>
<comment type="catalytic activity">
    <reaction evidence="7">
        <text>N(6)-[(R)-dihydrolipoyl]-L-lysyl-[protein] + acetyl-CoA = N(6)-[(R)-S(8)-acetyldihydrolipoyl]-L-lysyl-[protein] + CoA</text>
        <dbReference type="Rhea" id="RHEA:17017"/>
        <dbReference type="Rhea" id="RHEA-COMP:10475"/>
        <dbReference type="Rhea" id="RHEA-COMP:10478"/>
        <dbReference type="ChEBI" id="CHEBI:57287"/>
        <dbReference type="ChEBI" id="CHEBI:57288"/>
        <dbReference type="ChEBI" id="CHEBI:83100"/>
        <dbReference type="ChEBI" id="CHEBI:83111"/>
        <dbReference type="EC" id="2.3.1.12"/>
    </reaction>
</comment>
<reference evidence="12" key="1">
    <citation type="submission" date="2020-06" db="EMBL/GenBank/DDBJ databases">
        <title>Insight into the genomes of haloalkaliphilic bacilli from Kenyan soda lakes.</title>
        <authorList>
            <person name="Mwirichia R."/>
            <person name="Villamizar G.C."/>
            <person name="Poehlein A."/>
            <person name="Mugweru J."/>
            <person name="Kipnyargis A."/>
            <person name="Kiplimo D."/>
            <person name="Orwa P."/>
            <person name="Daniel R."/>
        </authorList>
    </citation>
    <scope>NUCLEOTIDE SEQUENCE</scope>
    <source>
        <strain evidence="12">B1096_S55</strain>
    </source>
</reference>
<dbReference type="Gene3D" id="2.40.50.100">
    <property type="match status" value="1"/>
</dbReference>
<sequence length="431" mass="47733">MATEITMPQLGESVTEGTITKWLVNPGDYVNKYDPIAEVMTDKVNAEVPSSFAGTILELIAEEDQTVAVGEVICTLEAENNKMSLNSKGSSSSKETVKEVAEEPSSSEKSMKKRYSPAVLKLAQEHDIDLERVNGSGRGGRITRKDLLALVENGETSFKEEAPQAMASNARETRADQMSIASSSKGTSKEPMENSEFDRFERIPVSGVRKAIAQNMVKSKHEAPHAWMMIEVDVTELVKYREKIKNEFQNREGFKLTFLPFFMKAVIDALKAFPQVNAKWDDDNIIRYKDVHLSMAVATENELFVPVIKHADEKNVKGLAKALNDLSRKVRSSSLTQADMQGGTFTLNNTGSFGSIQSQPIINTPQAAILSVESIVKRPVVLENDAIAVRNMVNLCLSLDHRVLDGLICGKFMAHIKQSLEQMNENTLSIY</sequence>
<dbReference type="InterPro" id="IPR001078">
    <property type="entry name" value="2-oxoacid_DH_actylTfrase"/>
</dbReference>
<keyword evidence="6 8" id="KW-0012">Acyltransferase</keyword>
<evidence type="ECO:0000256" key="4">
    <source>
        <dbReference type="ARBA" id="ARBA00022737"/>
    </source>
</evidence>
<dbReference type="GO" id="GO:0031405">
    <property type="term" value="F:lipoic acid binding"/>
    <property type="evidence" value="ECO:0007669"/>
    <property type="project" value="TreeGrafter"/>
</dbReference>
<dbReference type="InterPro" id="IPR003016">
    <property type="entry name" value="2-oxoA_DH_lipoyl-BS"/>
</dbReference>
<dbReference type="EC" id="2.3.1.-" evidence="8"/>
<organism evidence="12 13">
    <name type="scientific">Salipaludibacillus agaradhaerens</name>
    <name type="common">Bacillus agaradhaerens</name>
    <dbReference type="NCBI Taxonomy" id="76935"/>
    <lineage>
        <taxon>Bacteria</taxon>
        <taxon>Bacillati</taxon>
        <taxon>Bacillota</taxon>
        <taxon>Bacilli</taxon>
        <taxon>Bacillales</taxon>
        <taxon>Bacillaceae</taxon>
    </lineage>
</organism>
<dbReference type="InterPro" id="IPR004167">
    <property type="entry name" value="PSBD"/>
</dbReference>
<dbReference type="Pfam" id="PF02817">
    <property type="entry name" value="E3_binding"/>
    <property type="match status" value="1"/>
</dbReference>
<dbReference type="PANTHER" id="PTHR43178:SF5">
    <property type="entry name" value="LIPOAMIDE ACYLTRANSFERASE COMPONENT OF BRANCHED-CHAIN ALPHA-KETO ACID DEHYDROGENASE COMPLEX, MITOCHONDRIAL"/>
    <property type="match status" value="1"/>
</dbReference>
<feature type="region of interest" description="Disordered" evidence="9">
    <location>
        <begin position="158"/>
        <end position="197"/>
    </location>
</feature>
<dbReference type="GO" id="GO:0005737">
    <property type="term" value="C:cytoplasm"/>
    <property type="evidence" value="ECO:0007669"/>
    <property type="project" value="TreeGrafter"/>
</dbReference>
<proteinExistence type="inferred from homology"/>
<dbReference type="SUPFAM" id="SSF52777">
    <property type="entry name" value="CoA-dependent acyltransferases"/>
    <property type="match status" value="1"/>
</dbReference>
<keyword evidence="3 8" id="KW-0808">Transferase</keyword>